<dbReference type="InterPro" id="IPR029460">
    <property type="entry name" value="DNAPol_HHH"/>
</dbReference>
<dbReference type="PANTHER" id="PTHR32294:SF0">
    <property type="entry name" value="DNA POLYMERASE III SUBUNIT ALPHA"/>
    <property type="match status" value="1"/>
</dbReference>
<dbReference type="InterPro" id="IPR004805">
    <property type="entry name" value="DnaE2/DnaE/PolC"/>
</dbReference>
<evidence type="ECO:0000259" key="1">
    <source>
        <dbReference type="Pfam" id="PF14579"/>
    </source>
</evidence>
<dbReference type="AlphaFoldDB" id="T0ZYC7"/>
<keyword evidence="3" id="KW-0808">Transferase</keyword>
<name>T0ZYC7_9ZZZZ</name>
<gene>
    <name evidence="3" type="ORF">B1B_11562</name>
</gene>
<dbReference type="Pfam" id="PF17657">
    <property type="entry name" value="DNA_pol3_finger"/>
    <property type="match status" value="1"/>
</dbReference>
<sequence>FTKNADEVAVIESVFGETLGVLVYQEELLRIAELVAGFNPPERDNLLRAVSKKDREAMDRSGGLFVAGAQADVDMAGKPKLAFSLRTAENLWEAMKSSGEYSFNKSHSVGYARLSFITAWLKANYPAEFAAGWLARADNQEKRLAFLGALAEDGVALRHPDVNASSVDPTVASDGAVLLGLGKIRDVGSVGEAIIAERERNGPYHSLLDLATRVKVSQPARRISITALRALIESGACDAFGTRKGCSKRS</sequence>
<organism evidence="3">
    <name type="scientific">mine drainage metagenome</name>
    <dbReference type="NCBI Taxonomy" id="410659"/>
    <lineage>
        <taxon>unclassified sequences</taxon>
        <taxon>metagenomes</taxon>
        <taxon>ecological metagenomes</taxon>
    </lineage>
</organism>
<dbReference type="Gene3D" id="1.10.150.870">
    <property type="match status" value="1"/>
</dbReference>
<feature type="domain" description="DNA polymerase III alpha subunit finger" evidence="2">
    <location>
        <begin position="10"/>
        <end position="71"/>
    </location>
</feature>
<feature type="non-terminal residue" evidence="3">
    <location>
        <position position="250"/>
    </location>
</feature>
<dbReference type="GO" id="GO:0006260">
    <property type="term" value="P:DNA replication"/>
    <property type="evidence" value="ECO:0007669"/>
    <property type="project" value="InterPro"/>
</dbReference>
<dbReference type="GO" id="GO:0003887">
    <property type="term" value="F:DNA-directed DNA polymerase activity"/>
    <property type="evidence" value="ECO:0007669"/>
    <property type="project" value="UniProtKB-EC"/>
</dbReference>
<dbReference type="PANTHER" id="PTHR32294">
    <property type="entry name" value="DNA POLYMERASE III SUBUNIT ALPHA"/>
    <property type="match status" value="1"/>
</dbReference>
<comment type="caution">
    <text evidence="3">The sequence shown here is derived from an EMBL/GenBank/DDBJ whole genome shotgun (WGS) entry which is preliminary data.</text>
</comment>
<proteinExistence type="predicted"/>
<dbReference type="InterPro" id="IPR040982">
    <property type="entry name" value="DNA_pol3_finger"/>
</dbReference>
<feature type="non-terminal residue" evidence="3">
    <location>
        <position position="1"/>
    </location>
</feature>
<dbReference type="GO" id="GO:0008408">
    <property type="term" value="F:3'-5' exonuclease activity"/>
    <property type="evidence" value="ECO:0007669"/>
    <property type="project" value="InterPro"/>
</dbReference>
<dbReference type="Pfam" id="PF14579">
    <property type="entry name" value="HHH_6"/>
    <property type="match status" value="1"/>
</dbReference>
<dbReference type="EMBL" id="AUZY01007522">
    <property type="protein sequence ID" value="EQD49582.1"/>
    <property type="molecule type" value="Genomic_DNA"/>
</dbReference>
<feature type="domain" description="DNA polymerase helix-hairpin-helix motif" evidence="1">
    <location>
        <begin position="154"/>
        <end position="243"/>
    </location>
</feature>
<evidence type="ECO:0000259" key="2">
    <source>
        <dbReference type="Pfam" id="PF17657"/>
    </source>
</evidence>
<reference evidence="3" key="2">
    <citation type="journal article" date="2014" name="ISME J.">
        <title>Microbial stratification in low pH oxic and suboxic macroscopic growths along an acid mine drainage.</title>
        <authorList>
            <person name="Mendez-Garcia C."/>
            <person name="Mesa V."/>
            <person name="Sprenger R.R."/>
            <person name="Richter M."/>
            <person name="Diez M.S."/>
            <person name="Solano J."/>
            <person name="Bargiela R."/>
            <person name="Golyshina O.V."/>
            <person name="Manteca A."/>
            <person name="Ramos J.L."/>
            <person name="Gallego J.R."/>
            <person name="Llorente I."/>
            <person name="Martins Dos Santos V.A."/>
            <person name="Jensen O.N."/>
            <person name="Pelaez A.I."/>
            <person name="Sanchez J."/>
            <person name="Ferrer M."/>
        </authorList>
    </citation>
    <scope>NUCLEOTIDE SEQUENCE</scope>
</reference>
<reference evidence="3" key="1">
    <citation type="submission" date="2013-08" db="EMBL/GenBank/DDBJ databases">
        <authorList>
            <person name="Mendez C."/>
            <person name="Richter M."/>
            <person name="Ferrer M."/>
            <person name="Sanchez J."/>
        </authorList>
    </citation>
    <scope>NUCLEOTIDE SEQUENCE</scope>
</reference>
<evidence type="ECO:0000313" key="3">
    <source>
        <dbReference type="EMBL" id="EQD49582.1"/>
    </source>
</evidence>
<accession>T0ZYC7</accession>
<dbReference type="EC" id="2.7.7.7" evidence="3"/>
<protein>
    <submittedName>
        <fullName evidence="3">DNA polymerase III alpha subunit</fullName>
        <ecNumber evidence="3">2.7.7.7</ecNumber>
    </submittedName>
</protein>
<keyword evidence="3" id="KW-0548">Nucleotidyltransferase</keyword>